<dbReference type="Proteomes" id="UP001060895">
    <property type="component" value="Unassembled WGS sequence"/>
</dbReference>
<dbReference type="Pfam" id="PF13531">
    <property type="entry name" value="SBP_bac_11"/>
    <property type="match status" value="1"/>
</dbReference>
<dbReference type="EMBL" id="BAQP01000269">
    <property type="protein sequence ID" value="GBQ28623.1"/>
    <property type="molecule type" value="Genomic_DNA"/>
</dbReference>
<comment type="caution">
    <text evidence="2">The sequence shown here is derived from an EMBL/GenBank/DDBJ whole genome shotgun (WGS) entry which is preliminary data.</text>
</comment>
<dbReference type="SUPFAM" id="SSF53850">
    <property type="entry name" value="Periplasmic binding protein-like II"/>
    <property type="match status" value="1"/>
</dbReference>
<evidence type="ECO:0000313" key="3">
    <source>
        <dbReference type="Proteomes" id="UP001060895"/>
    </source>
</evidence>
<dbReference type="CDD" id="cd13540">
    <property type="entry name" value="PBP2_ModA_WtpA"/>
    <property type="match status" value="1"/>
</dbReference>
<organism evidence="2 3">
    <name type="scientific">Gluconacetobacter sacchari DSM 12717</name>
    <dbReference type="NCBI Taxonomy" id="1307940"/>
    <lineage>
        <taxon>Bacteria</taxon>
        <taxon>Pseudomonadati</taxon>
        <taxon>Pseudomonadota</taxon>
        <taxon>Alphaproteobacteria</taxon>
        <taxon>Acetobacterales</taxon>
        <taxon>Acetobacteraceae</taxon>
        <taxon>Gluconacetobacter</taxon>
    </lineage>
</organism>
<dbReference type="Gene3D" id="3.40.190.10">
    <property type="entry name" value="Periplasmic binding protein-like II"/>
    <property type="match status" value="3"/>
</dbReference>
<gene>
    <name evidence="2" type="ORF">AA12717_3015</name>
</gene>
<accession>A0ABQ0PA72</accession>
<sequence>MVPRFLKAAGGGMRRRTIVLGAAMLPLAARARDGRTVDVLYAGSLLNLMERGIAPAFDALGGDRFRGYAGGSGALVNQIRGGLRRGDVFISADPALNDRLGATQGDQVRWYIVFARSPLVIGYDPRSGFADSFRTRPWYEVLQQTGIRIGRTDPALDPKGALTVRMLRQAEQFYHQPGLAARIMGSDASGQVRPEENLVGRLQSGQIDAGFFYAMETADLHIPTVTLPPDLSLAARYSVTILRDAPNPEGAARFVAFLLGEAGGAILRRHGLEKVAPVLTGDGSMMPALLRPLIHP</sequence>
<reference evidence="2" key="1">
    <citation type="submission" date="2013-04" db="EMBL/GenBank/DDBJ databases">
        <title>The genome sequencing project of 58 acetic acid bacteria.</title>
        <authorList>
            <person name="Okamoto-Kainuma A."/>
            <person name="Ishikawa M."/>
            <person name="Umino S."/>
            <person name="Koizumi Y."/>
            <person name="Shiwa Y."/>
            <person name="Yoshikawa H."/>
            <person name="Matsutani M."/>
            <person name="Matsushita K."/>
        </authorList>
    </citation>
    <scope>NUCLEOTIDE SEQUENCE</scope>
    <source>
        <strain evidence="2">DSM 12717</strain>
    </source>
</reference>
<evidence type="ECO:0000256" key="1">
    <source>
        <dbReference type="ARBA" id="ARBA00009438"/>
    </source>
</evidence>
<protein>
    <submittedName>
        <fullName evidence="2">Tungstate/molybdate binding protein</fullName>
    </submittedName>
</protein>
<comment type="similarity">
    <text evidence="1">Belongs to the bacterial solute-binding protein 1 family. WtpA subfamily.</text>
</comment>
<dbReference type="PANTHER" id="PTHR30632:SF16">
    <property type="entry name" value="MOLYBDATE_TUNGSTATE-BINDING PROTEIN WTPA"/>
    <property type="match status" value="1"/>
</dbReference>
<dbReference type="PANTHER" id="PTHR30632">
    <property type="entry name" value="MOLYBDATE-BINDING PERIPLASMIC PROTEIN"/>
    <property type="match status" value="1"/>
</dbReference>
<name>A0ABQ0PA72_9PROT</name>
<keyword evidence="3" id="KW-1185">Reference proteome</keyword>
<dbReference type="InterPro" id="IPR050682">
    <property type="entry name" value="ModA/WtpA"/>
</dbReference>
<evidence type="ECO:0000313" key="2">
    <source>
        <dbReference type="EMBL" id="GBQ28623.1"/>
    </source>
</evidence>
<proteinExistence type="inferred from homology"/>